<evidence type="ECO:0000313" key="2">
    <source>
        <dbReference type="EMBL" id="SFC76173.1"/>
    </source>
</evidence>
<accession>A0AAQ1HTU0</accession>
<feature type="transmembrane region" description="Helical" evidence="1">
    <location>
        <begin position="568"/>
        <end position="596"/>
    </location>
</feature>
<proteinExistence type="predicted"/>
<comment type="caution">
    <text evidence="2">The sequence shown here is derived from an EMBL/GenBank/DDBJ whole genome shotgun (WGS) entry which is preliminary data.</text>
</comment>
<name>A0AAQ1HTU0_9PSED</name>
<keyword evidence="1" id="KW-0812">Transmembrane</keyword>
<protein>
    <recommendedName>
        <fullName evidence="4">Phage tail protein</fullName>
    </recommendedName>
</protein>
<feature type="transmembrane region" description="Helical" evidence="1">
    <location>
        <begin position="644"/>
        <end position="663"/>
    </location>
</feature>
<evidence type="ECO:0008006" key="4">
    <source>
        <dbReference type="Google" id="ProtNLM"/>
    </source>
</evidence>
<dbReference type="AlphaFoldDB" id="A0AAQ1HTU0"/>
<sequence length="885" mass="95156">MANDLRLRVLLNVIDKALGPLKKITQGSGETAKALKAARDQLKGLNSQQKDVSAWRTQRSALEQTSRAMAANQAKIAELARAMGAAGPPTRAMTRDYQRAVRESHRLKLQHDSQAQSVQQLRTKLAAAGIDTRNFQAGERALRTQITETTRAIQQREARLRQLAERERIISRARANMERTRGVAGKAAMAGAGASAAAYGIGRGLYAPIQEGKHFTLEESRVAALGLGDHATADAIKFAKAMKTYGTSATDNLTLVRDAMTVFADEHHAQMVAPMLAKMKFANEAMYGEEDGSENERKFMDMLKVIELRGGLSSEEEFRKQANIVQKVLTATGGRVGPNEWLNVIKTGGLAAKGLQDEAFYYQLEPLVQEMGGNRVGTALMSAYQNLYQGRTTKRAANNLEQLGLVDPNKLKYDKAGQIAFLDVGAIKGSDLFRSNQFEWMQKVLLPQLAAKGITEKGQVLDTIGSIFSNRTASNLFSQMYLQQAQIAKNQKLNMGAAGIDELYEKGMNTAQGKELELLAKRADAYKQMSDTLLPSYVAALQWLAESIKDVTAWMRENSVAASMLLKMAMWIGGITAGFGALALTLASLIGPFAVIRYGMTLFGIKGGVVLSLLRSLGSVLLGPLVAGIRMASIALWGLAANPLVLAIAAVVAVLAGAAYLIYTNWDQVKAYLLGMWAEIKAGFDAGFGGIITVLANFNPLGLVYRAFAELARYLGFDVPLQFTEFGNMIVRGLINGLLAGLGQIKSAISTIGESTIGWFKEKLGIHSPSRVFAELGGFTMAGLQQGLVAGQSGPLGAISDLGKRLAAAGALVLGGAAPAVAIDNRPPISAAVAPAVIQGDTYNITIQAGQGADTAALRRMLEQMLDERERGKAARMRSRLGDRE</sequence>
<dbReference type="RefSeq" id="WP_074980212.1">
    <property type="nucleotide sequence ID" value="NZ_FOLS01000010.1"/>
</dbReference>
<evidence type="ECO:0000256" key="1">
    <source>
        <dbReference type="SAM" id="Phobius"/>
    </source>
</evidence>
<keyword evidence="1" id="KW-1133">Transmembrane helix</keyword>
<evidence type="ECO:0000313" key="3">
    <source>
        <dbReference type="Proteomes" id="UP000183385"/>
    </source>
</evidence>
<reference evidence="2 3" key="1">
    <citation type="submission" date="2016-10" db="EMBL/GenBank/DDBJ databases">
        <authorList>
            <person name="Varghese N."/>
            <person name="Submissions S."/>
        </authorList>
    </citation>
    <scope>NUCLEOTIDE SEQUENCE [LARGE SCALE GENOMIC DNA]</scope>
    <source>
        <strain evidence="2 3">LMG 18378</strain>
    </source>
</reference>
<feature type="transmembrane region" description="Helical" evidence="1">
    <location>
        <begin position="617"/>
        <end position="638"/>
    </location>
</feature>
<organism evidence="2 3">
    <name type="scientific">Pseudomonas citronellolis</name>
    <dbReference type="NCBI Taxonomy" id="53408"/>
    <lineage>
        <taxon>Bacteria</taxon>
        <taxon>Pseudomonadati</taxon>
        <taxon>Pseudomonadota</taxon>
        <taxon>Gammaproteobacteria</taxon>
        <taxon>Pseudomonadales</taxon>
        <taxon>Pseudomonadaceae</taxon>
        <taxon>Pseudomonas</taxon>
    </lineage>
</organism>
<dbReference type="EMBL" id="FOLS01000010">
    <property type="protein sequence ID" value="SFC76173.1"/>
    <property type="molecule type" value="Genomic_DNA"/>
</dbReference>
<keyword evidence="3" id="KW-1185">Reference proteome</keyword>
<keyword evidence="1" id="KW-0472">Membrane</keyword>
<dbReference type="Proteomes" id="UP000183385">
    <property type="component" value="Unassembled WGS sequence"/>
</dbReference>
<gene>
    <name evidence="2" type="ORF">SAMN05216577_11074</name>
</gene>